<evidence type="ECO:0000313" key="2">
    <source>
        <dbReference type="Proteomes" id="UP000000557"/>
    </source>
</evidence>
<name>Q7NIU0_GLOVI</name>
<dbReference type="InterPro" id="IPR011004">
    <property type="entry name" value="Trimer_LpxA-like_sf"/>
</dbReference>
<dbReference type="SUPFAM" id="SSF51161">
    <property type="entry name" value="Trimeric LpxA-like enzymes"/>
    <property type="match status" value="1"/>
</dbReference>
<reference evidence="1 2" key="2">
    <citation type="journal article" date="2003" name="DNA Res.">
        <title>Complete genome structure of Gloeobacter violaceus PCC 7421, a cyanobacterium that lacks thylakoids (supplement).</title>
        <authorList>
            <person name="Nakamura Y."/>
            <person name="Kaneko T."/>
            <person name="Sato S."/>
            <person name="Mimuro M."/>
            <person name="Miyashita H."/>
            <person name="Tsuchiya T."/>
            <person name="Sasamoto S."/>
            <person name="Watanabe A."/>
            <person name="Kawashima K."/>
            <person name="Kishida Y."/>
            <person name="Kiyokawa C."/>
            <person name="Kohara M."/>
            <person name="Matsumoto M."/>
            <person name="Matsuno A."/>
            <person name="Nakazaki N."/>
            <person name="Shimpo S."/>
            <person name="Takeuchi C."/>
            <person name="Yamada M."/>
            <person name="Tabata S."/>
        </authorList>
    </citation>
    <scope>NUCLEOTIDE SEQUENCE [LARGE SCALE GENOMIC DNA]</scope>
    <source>
        <strain evidence="2">ATCC 29082 / PCC 7421</strain>
    </source>
</reference>
<dbReference type="AlphaFoldDB" id="Q7NIU0"/>
<dbReference type="PATRIC" id="fig|251221.4.peg.2127"/>
<evidence type="ECO:0000313" key="1">
    <source>
        <dbReference type="EMBL" id="BAC90033.1"/>
    </source>
</evidence>
<dbReference type="HOGENOM" id="CLU_069354_0_0_3"/>
<dbReference type="InParanoid" id="Q7NIU0"/>
<dbReference type="Proteomes" id="UP000000557">
    <property type="component" value="Chromosome"/>
</dbReference>
<dbReference type="GO" id="GO:0031470">
    <property type="term" value="C:carboxysome"/>
    <property type="evidence" value="ECO:0007669"/>
    <property type="project" value="UniProtKB-ARBA"/>
</dbReference>
<dbReference type="SMR" id="Q7NIU0"/>
<keyword evidence="2" id="KW-1185">Reference proteome</keyword>
<proteinExistence type="predicted"/>
<dbReference type="EnsemblBacteria" id="BAC90033">
    <property type="protein sequence ID" value="BAC90033"/>
    <property type="gene ID" value="BAC90033"/>
</dbReference>
<dbReference type="STRING" id="251221.gene:10759585"/>
<sequence length="201" mass="19746">MASLPPPWDANAYTSGDVTIHPGAAVASGALLRADPDSRIVIGSGACIGMGAILHAHQGTLEVGSGASLGAGVLVVGRGKIGADACVGTATTLLNPDIAPGQVVPPNSLVGQAGRSAEAFPTAAAQPYVVPAAPAPRDPNQALAAGFDPPVQAALPEPQGGIVQNGQPPVAGKAYLERLRLSLFPHNAPLQNPDSATGGGA</sequence>
<dbReference type="KEGG" id="gvi:gll2092"/>
<dbReference type="PhylomeDB" id="Q7NIU0"/>
<dbReference type="RefSeq" id="WP_011142090.1">
    <property type="nucleotide sequence ID" value="NC_005125.1"/>
</dbReference>
<reference evidence="1 2" key="1">
    <citation type="journal article" date="2003" name="DNA Res.">
        <title>Complete genome structure of Gloeobacter violaceus PCC 7421, a cyanobacterium that lacks thylakoids.</title>
        <authorList>
            <person name="Nakamura Y."/>
            <person name="Kaneko T."/>
            <person name="Sato S."/>
            <person name="Mimuro M."/>
            <person name="Miyashita H."/>
            <person name="Tsuchiya T."/>
            <person name="Sasamoto S."/>
            <person name="Watanabe A."/>
            <person name="Kawashima K."/>
            <person name="Kishida Y."/>
            <person name="Kiyokawa C."/>
            <person name="Kohara M."/>
            <person name="Matsumoto M."/>
            <person name="Matsuno A."/>
            <person name="Nakazaki N."/>
            <person name="Shimpo S."/>
            <person name="Takeuchi C."/>
            <person name="Yamada M."/>
            <person name="Tabata S."/>
        </authorList>
    </citation>
    <scope>NUCLEOTIDE SEQUENCE [LARGE SCALE GENOMIC DNA]</scope>
    <source>
        <strain evidence="2">ATCC 29082 / PCC 7421</strain>
    </source>
</reference>
<dbReference type="eggNOG" id="COG0663">
    <property type="taxonomic scope" value="Bacteria"/>
</dbReference>
<accession>Q7NIU0</accession>
<dbReference type="OrthoDB" id="481965at2"/>
<gene>
    <name evidence="1" type="primary">ccmN</name>
</gene>
<organism evidence="1 2">
    <name type="scientific">Gloeobacter violaceus (strain ATCC 29082 / PCC 7421)</name>
    <dbReference type="NCBI Taxonomy" id="251221"/>
    <lineage>
        <taxon>Bacteria</taxon>
        <taxon>Bacillati</taxon>
        <taxon>Cyanobacteriota</taxon>
        <taxon>Cyanophyceae</taxon>
        <taxon>Gloeobacterales</taxon>
        <taxon>Gloeobacteraceae</taxon>
        <taxon>Gloeobacter</taxon>
    </lineage>
</organism>
<dbReference type="GO" id="GO:0043886">
    <property type="term" value="F:structural constituent of carboxysome shell"/>
    <property type="evidence" value="ECO:0007669"/>
    <property type="project" value="UniProtKB-ARBA"/>
</dbReference>
<protein>
    <submittedName>
        <fullName evidence="1">Carbon dioxide concentrating mechanism protein</fullName>
    </submittedName>
</protein>
<dbReference type="EMBL" id="BA000045">
    <property type="protein sequence ID" value="BAC90033.1"/>
    <property type="molecule type" value="Genomic_DNA"/>
</dbReference>
<dbReference type="Gene3D" id="2.160.10.10">
    <property type="entry name" value="Hexapeptide repeat proteins"/>
    <property type="match status" value="1"/>
</dbReference>